<accession>A0ABZ0WXQ6</accession>
<dbReference type="Proteomes" id="UP001324384">
    <property type="component" value="Chromosome"/>
</dbReference>
<evidence type="ECO:0000256" key="1">
    <source>
        <dbReference type="SAM" id="MobiDB-lite"/>
    </source>
</evidence>
<proteinExistence type="predicted"/>
<dbReference type="EMBL" id="CP139961">
    <property type="protein sequence ID" value="WQE04051.1"/>
    <property type="molecule type" value="Genomic_DNA"/>
</dbReference>
<feature type="region of interest" description="Disordered" evidence="1">
    <location>
        <begin position="371"/>
        <end position="394"/>
    </location>
</feature>
<protein>
    <submittedName>
        <fullName evidence="2">Uncharacterized protein</fullName>
    </submittedName>
</protein>
<evidence type="ECO:0000313" key="2">
    <source>
        <dbReference type="EMBL" id="WQE04051.1"/>
    </source>
</evidence>
<evidence type="ECO:0000313" key="3">
    <source>
        <dbReference type="Proteomes" id="UP001324384"/>
    </source>
</evidence>
<dbReference type="RefSeq" id="WP_205276491.1">
    <property type="nucleotide sequence ID" value="NZ_CP139961.1"/>
</dbReference>
<name>A0ABZ0WXQ6_9GAMM</name>
<sequence>MQAVATAGNILAGQSLTQIIQGAKAPAKMAKVIQDYPEVGAILDAYQKGEYHNLTLSQGALQALADATGVSTEVLLTSITAHQGIQGATNKELTVIDTHDELRQDSIQTLAHELDHVRGGKNETLADLAGLAAKLNTDAAIIANQDTINPIKAQLGDGTDTLTTAQNQALLNQNNQTFIENHEGKEGEWSYDHWGSIGNNCGDAGERGVRNSFLISNQEALIIKDALSIALPALDSLELANKYKNAKTDSEKQAILASALSIPVNKTGKILKAVKSGNKADVAKEMTAAQKRHEAYLKHSAKWSSGSFKDAYNRLTPGAKGVVSNDRVKTRYTSSDGRYIIIKDNENSYYRIYDNNRNQYLDNNGNVVSTGSRRGNDAKDYVQQQTHIKDTDGD</sequence>
<reference evidence="2 3" key="1">
    <citation type="submission" date="2023-12" db="EMBL/GenBank/DDBJ databases">
        <title>Genome sequencing and assembly of bacterial species from a model synthetic community.</title>
        <authorList>
            <person name="Hogle S.L."/>
        </authorList>
    </citation>
    <scope>NUCLEOTIDE SEQUENCE [LARGE SCALE GENOMIC DNA]</scope>
    <source>
        <strain evidence="2 3">HAMBI_2792</strain>
    </source>
</reference>
<keyword evidence="3" id="KW-1185">Reference proteome</keyword>
<gene>
    <name evidence="2" type="ORF">U0021_00145</name>
</gene>
<organism evidence="2 3">
    <name type="scientific">Moraxella canis</name>
    <dbReference type="NCBI Taxonomy" id="90239"/>
    <lineage>
        <taxon>Bacteria</taxon>
        <taxon>Pseudomonadati</taxon>
        <taxon>Pseudomonadota</taxon>
        <taxon>Gammaproteobacteria</taxon>
        <taxon>Moraxellales</taxon>
        <taxon>Moraxellaceae</taxon>
        <taxon>Moraxella</taxon>
    </lineage>
</organism>